<dbReference type="SMART" id="SM00116">
    <property type="entry name" value="CBS"/>
    <property type="match status" value="2"/>
</dbReference>
<dbReference type="CDD" id="cd03295">
    <property type="entry name" value="ABC_OpuCA_Osmoprotection"/>
    <property type="match status" value="1"/>
</dbReference>
<dbReference type="InterPro" id="IPR000644">
    <property type="entry name" value="CBS_dom"/>
</dbReference>
<dbReference type="EC" id="7.6.2.9" evidence="10"/>
<dbReference type="InterPro" id="IPR046342">
    <property type="entry name" value="CBS_dom_sf"/>
</dbReference>
<evidence type="ECO:0000256" key="4">
    <source>
        <dbReference type="ARBA" id="ARBA00022741"/>
    </source>
</evidence>
<keyword evidence="6 9" id="KW-0129">CBS domain</keyword>
<dbReference type="EMBL" id="VNJK01000001">
    <property type="protein sequence ID" value="TVX91991.1"/>
    <property type="molecule type" value="Genomic_DNA"/>
</dbReference>
<evidence type="ECO:0000256" key="5">
    <source>
        <dbReference type="ARBA" id="ARBA00022840"/>
    </source>
</evidence>
<dbReference type="SUPFAM" id="SSF52540">
    <property type="entry name" value="P-loop containing nucleoside triphosphate hydrolases"/>
    <property type="match status" value="1"/>
</dbReference>
<feature type="domain" description="ABC transporter" evidence="11">
    <location>
        <begin position="2"/>
        <end position="237"/>
    </location>
</feature>
<keyword evidence="5 10" id="KW-0067">ATP-binding</keyword>
<dbReference type="SMART" id="SM00382">
    <property type="entry name" value="AAA"/>
    <property type="match status" value="1"/>
</dbReference>
<evidence type="ECO:0000256" key="1">
    <source>
        <dbReference type="ARBA" id="ARBA00005417"/>
    </source>
</evidence>
<dbReference type="OrthoDB" id="9802264at2"/>
<dbReference type="SUPFAM" id="SSF54631">
    <property type="entry name" value="CBS-domain pair"/>
    <property type="match status" value="1"/>
</dbReference>
<feature type="domain" description="CBS" evidence="12">
    <location>
        <begin position="329"/>
        <end position="389"/>
    </location>
</feature>
<comment type="subunit">
    <text evidence="10">The complex is probably composed of two ATP-binding proteins, two transmembrane proteins and a solute-binding protein.</text>
</comment>
<dbReference type="PROSITE" id="PS50893">
    <property type="entry name" value="ABC_TRANSPORTER_2"/>
    <property type="match status" value="1"/>
</dbReference>
<dbReference type="GO" id="GO:0006865">
    <property type="term" value="P:amino acid transport"/>
    <property type="evidence" value="ECO:0007669"/>
    <property type="project" value="UniProtKB-UniRule"/>
</dbReference>
<comment type="caution">
    <text evidence="13">The sequence shown here is derived from an EMBL/GenBank/DDBJ whole genome shotgun (WGS) entry which is preliminary data.</text>
</comment>
<evidence type="ECO:0000256" key="10">
    <source>
        <dbReference type="RuleBase" id="RU369116"/>
    </source>
</evidence>
<dbReference type="Gene3D" id="3.10.580.10">
    <property type="entry name" value="CBS-domain"/>
    <property type="match status" value="1"/>
</dbReference>
<evidence type="ECO:0000259" key="11">
    <source>
        <dbReference type="PROSITE" id="PS50893"/>
    </source>
</evidence>
<dbReference type="PANTHER" id="PTHR43117">
    <property type="entry name" value="OSMOPROTECTANT IMPORT ATP-BINDING PROTEIN OSMV"/>
    <property type="match status" value="1"/>
</dbReference>
<dbReference type="GO" id="GO:0031460">
    <property type="term" value="P:glycine betaine transport"/>
    <property type="evidence" value="ECO:0007669"/>
    <property type="project" value="InterPro"/>
</dbReference>
<dbReference type="GO" id="GO:0016887">
    <property type="term" value="F:ATP hydrolysis activity"/>
    <property type="evidence" value="ECO:0007669"/>
    <property type="project" value="UniProtKB-UniRule"/>
</dbReference>
<proteinExistence type="inferred from homology"/>
<keyword evidence="10" id="KW-0472">Membrane</keyword>
<dbReference type="AlphaFoldDB" id="A0A559IWM3"/>
<dbReference type="InterPro" id="IPR017871">
    <property type="entry name" value="ABC_transporter-like_CS"/>
</dbReference>
<reference evidence="13 14" key="1">
    <citation type="submission" date="2019-07" db="EMBL/GenBank/DDBJ databases">
        <authorList>
            <person name="Kim J."/>
        </authorList>
    </citation>
    <scope>NUCLEOTIDE SEQUENCE [LARGE SCALE GENOMIC DNA]</scope>
    <source>
        <strain evidence="13 14">N4</strain>
    </source>
</reference>
<dbReference type="GO" id="GO:0005524">
    <property type="term" value="F:ATP binding"/>
    <property type="evidence" value="ECO:0007669"/>
    <property type="project" value="UniProtKB-UniRule"/>
</dbReference>
<dbReference type="Pfam" id="PF00005">
    <property type="entry name" value="ABC_tran"/>
    <property type="match status" value="1"/>
</dbReference>
<protein>
    <recommendedName>
        <fullName evidence="10">Quaternary amine transport ATP-binding protein</fullName>
        <ecNumber evidence="10">7.6.2.9</ecNumber>
    </recommendedName>
</protein>
<evidence type="ECO:0000256" key="3">
    <source>
        <dbReference type="ARBA" id="ARBA00022737"/>
    </source>
</evidence>
<comment type="catalytic activity">
    <reaction evidence="7">
        <text>a quaternary ammonium(out) + ATP + H2O = a quaternary ammonium(in) + ADP + phosphate + H(+)</text>
        <dbReference type="Rhea" id="RHEA:11036"/>
        <dbReference type="ChEBI" id="CHEBI:15377"/>
        <dbReference type="ChEBI" id="CHEBI:15378"/>
        <dbReference type="ChEBI" id="CHEBI:30616"/>
        <dbReference type="ChEBI" id="CHEBI:35267"/>
        <dbReference type="ChEBI" id="CHEBI:43474"/>
        <dbReference type="ChEBI" id="CHEBI:456216"/>
        <dbReference type="EC" id="7.6.2.9"/>
    </reaction>
</comment>
<evidence type="ECO:0000256" key="8">
    <source>
        <dbReference type="ARBA" id="ARBA00063934"/>
    </source>
</evidence>
<comment type="similarity">
    <text evidence="1 10">Belongs to the ABC transporter superfamily.</text>
</comment>
<comment type="subcellular location">
    <subcellularLocation>
        <location evidence="10">Cell inner membrane</location>
        <topology evidence="10">Peripheral membrane protein</topology>
    </subcellularLocation>
</comment>
<dbReference type="GO" id="GO:0015418">
    <property type="term" value="F:ABC-type quaternary ammonium compound transporting activity"/>
    <property type="evidence" value="ECO:0007669"/>
    <property type="project" value="UniProtKB-EC"/>
</dbReference>
<evidence type="ECO:0000313" key="14">
    <source>
        <dbReference type="Proteomes" id="UP000318102"/>
    </source>
</evidence>
<evidence type="ECO:0000256" key="9">
    <source>
        <dbReference type="PROSITE-ProRule" id="PRU00703"/>
    </source>
</evidence>
<dbReference type="RefSeq" id="WP_144987021.1">
    <property type="nucleotide sequence ID" value="NZ_VNJK01000001.1"/>
</dbReference>
<dbReference type="InterPro" id="IPR003593">
    <property type="entry name" value="AAA+_ATPase"/>
</dbReference>
<dbReference type="InterPro" id="IPR005892">
    <property type="entry name" value="Gly-betaine_transp_ATP-bd"/>
</dbReference>
<evidence type="ECO:0000313" key="13">
    <source>
        <dbReference type="EMBL" id="TVX91991.1"/>
    </source>
</evidence>
<dbReference type="InterPro" id="IPR003439">
    <property type="entry name" value="ABC_transporter-like_ATP-bd"/>
</dbReference>
<dbReference type="FunFam" id="3.40.50.300:FF:000425">
    <property type="entry name" value="Probable ABC transporter, ATP-binding subunit"/>
    <property type="match status" value="1"/>
</dbReference>
<keyword evidence="4 10" id="KW-0547">Nucleotide-binding</keyword>
<evidence type="ECO:0000256" key="7">
    <source>
        <dbReference type="ARBA" id="ARBA00052482"/>
    </source>
</evidence>
<dbReference type="GO" id="GO:0005886">
    <property type="term" value="C:plasma membrane"/>
    <property type="evidence" value="ECO:0007669"/>
    <property type="project" value="UniProtKB-SubCell"/>
</dbReference>
<sequence length="398" mass="44507">MIEFQQVNKKYDDGFQALTDINLTIKKGELTAFIGPSGCGKSTTMKHINRLISPTSGRIFIDGKDISEYHPVELRRNIGYVIQNVGLFPHMTIAKNIAIVPQMKNWDKAKIDARVTELLKLVNLDPDTYRDRYPSELSGGQQQRVGVARALAADPDIILMDEPFSALDPITREQLQEELVRLQEDVHKTIVFVTHDMDEAIKIADTIVLMKDGQIVQSGSPEAILRRPANDFVRSFIGQKRIHTNDKDTNAIENEDDSLSMTTVDEVMVTQPATTSPNRGLAEAIKIMEARKVDSLFVVDKNRTLLGIVSIYRVLNSYGDESLTVKDVMKPIGYQVEPGTPLPIAVEQMTNHRLTNLAVVDDNGRLVGLITRGSIVKHLNEVYPAMIERFAWSLGEEA</sequence>
<name>A0A559IWM3_9BACL</name>
<evidence type="ECO:0000259" key="12">
    <source>
        <dbReference type="PROSITE" id="PS51371"/>
    </source>
</evidence>
<organism evidence="13 14">
    <name type="scientific">Paenibacillus agilis</name>
    <dbReference type="NCBI Taxonomy" id="3020863"/>
    <lineage>
        <taxon>Bacteria</taxon>
        <taxon>Bacillati</taxon>
        <taxon>Bacillota</taxon>
        <taxon>Bacilli</taxon>
        <taxon>Bacillales</taxon>
        <taxon>Paenibacillaceae</taxon>
        <taxon>Paenibacillus</taxon>
    </lineage>
</organism>
<dbReference type="Gene3D" id="3.40.50.300">
    <property type="entry name" value="P-loop containing nucleotide triphosphate hydrolases"/>
    <property type="match status" value="1"/>
</dbReference>
<gene>
    <name evidence="13" type="ORF">FPZ44_02325</name>
</gene>
<dbReference type="PROSITE" id="PS51371">
    <property type="entry name" value="CBS"/>
    <property type="match status" value="2"/>
</dbReference>
<dbReference type="Proteomes" id="UP000318102">
    <property type="component" value="Unassembled WGS sequence"/>
</dbReference>
<evidence type="ECO:0000256" key="2">
    <source>
        <dbReference type="ARBA" id="ARBA00022448"/>
    </source>
</evidence>
<feature type="domain" description="CBS" evidence="12">
    <location>
        <begin position="268"/>
        <end position="325"/>
    </location>
</feature>
<keyword evidence="2 10" id="KW-0813">Transport</keyword>
<accession>A0A559IWM3</accession>
<dbReference type="PANTHER" id="PTHR43117:SF4">
    <property type="entry name" value="OSMOPROTECTANT IMPORT ATP-BINDING PROTEIN OSMV"/>
    <property type="match status" value="1"/>
</dbReference>
<keyword evidence="10" id="KW-0997">Cell inner membrane</keyword>
<dbReference type="Pfam" id="PF00571">
    <property type="entry name" value="CBS"/>
    <property type="match status" value="2"/>
</dbReference>
<keyword evidence="10" id="KW-1003">Cell membrane</keyword>
<dbReference type="PROSITE" id="PS00211">
    <property type="entry name" value="ABC_TRANSPORTER_1"/>
    <property type="match status" value="1"/>
</dbReference>
<evidence type="ECO:0000256" key="6">
    <source>
        <dbReference type="ARBA" id="ARBA00023122"/>
    </source>
</evidence>
<comment type="subunit">
    <text evidence="8">The complex is composed of two ATP-binding proteins (OpuCA), two transmembrane proteins (OpuCB and OpuCD) and a solute-binding protein (OpuCC).</text>
</comment>
<dbReference type="NCBIfam" id="TIGR01186">
    <property type="entry name" value="proV"/>
    <property type="match status" value="1"/>
</dbReference>
<keyword evidence="3" id="KW-0677">Repeat</keyword>
<keyword evidence="14" id="KW-1185">Reference proteome</keyword>
<dbReference type="InterPro" id="IPR027417">
    <property type="entry name" value="P-loop_NTPase"/>
</dbReference>